<evidence type="ECO:0000256" key="5">
    <source>
        <dbReference type="ARBA" id="ARBA00023136"/>
    </source>
</evidence>
<gene>
    <name evidence="6" type="ORF">H7I41_17860</name>
</gene>
<dbReference type="Pfam" id="PF04011">
    <property type="entry name" value="LemA"/>
    <property type="match status" value="1"/>
</dbReference>
<evidence type="ECO:0000313" key="7">
    <source>
        <dbReference type="Proteomes" id="UP001140293"/>
    </source>
</evidence>
<comment type="subcellular location">
    <subcellularLocation>
        <location evidence="1">Membrane</location>
        <topology evidence="1">Single-pass membrane protein</topology>
    </subcellularLocation>
</comment>
<accession>A0A9X3BY38</accession>
<evidence type="ECO:0000256" key="2">
    <source>
        <dbReference type="ARBA" id="ARBA00008854"/>
    </source>
</evidence>
<comment type="caution">
    <text evidence="6">The sequence shown here is derived from an EMBL/GenBank/DDBJ whole genome shotgun (WGS) entry which is preliminary data.</text>
</comment>
<dbReference type="AlphaFoldDB" id="A0A9X3BY38"/>
<organism evidence="6 7">
    <name type="scientific">[Mycobacterium] manitobense</name>
    <dbReference type="NCBI Taxonomy" id="190147"/>
    <lineage>
        <taxon>Bacteria</taxon>
        <taxon>Bacillati</taxon>
        <taxon>Actinomycetota</taxon>
        <taxon>Actinomycetes</taxon>
        <taxon>Mycobacteriales</taxon>
        <taxon>Mycobacteriaceae</taxon>
        <taxon>Mycolicibacterium</taxon>
    </lineage>
</organism>
<dbReference type="Proteomes" id="UP001140293">
    <property type="component" value="Unassembled WGS sequence"/>
</dbReference>
<evidence type="ECO:0000256" key="3">
    <source>
        <dbReference type="ARBA" id="ARBA00022692"/>
    </source>
</evidence>
<evidence type="ECO:0000256" key="4">
    <source>
        <dbReference type="ARBA" id="ARBA00022989"/>
    </source>
</evidence>
<dbReference type="RefSeq" id="WP_264013960.1">
    <property type="nucleotide sequence ID" value="NZ_JACKSJ010000148.1"/>
</dbReference>
<protein>
    <submittedName>
        <fullName evidence="6">LemA family protein</fullName>
    </submittedName>
</protein>
<keyword evidence="5" id="KW-0472">Membrane</keyword>
<keyword evidence="7" id="KW-1185">Reference proteome</keyword>
<dbReference type="SUPFAM" id="SSF140478">
    <property type="entry name" value="LemA-like"/>
    <property type="match status" value="1"/>
</dbReference>
<dbReference type="EMBL" id="JACKSJ010000148">
    <property type="protein sequence ID" value="MCV7171782.1"/>
    <property type="molecule type" value="Genomic_DNA"/>
</dbReference>
<dbReference type="Gene3D" id="1.20.1440.20">
    <property type="entry name" value="LemA-like domain"/>
    <property type="match status" value="1"/>
</dbReference>
<dbReference type="InterPro" id="IPR023353">
    <property type="entry name" value="LemA-like_dom_sf"/>
</dbReference>
<reference evidence="6" key="1">
    <citation type="submission" date="2020-07" db="EMBL/GenBank/DDBJ databases">
        <authorList>
            <person name="Pettersson B.M.F."/>
            <person name="Behra P.R.K."/>
            <person name="Ramesh M."/>
            <person name="Das S."/>
            <person name="Dasgupta S."/>
            <person name="Kirsebom L.A."/>
        </authorList>
    </citation>
    <scope>NUCLEOTIDE SEQUENCE</scope>
    <source>
        <strain evidence="6">DSM 44615</strain>
    </source>
</reference>
<keyword evidence="4" id="KW-1133">Transmembrane helix</keyword>
<dbReference type="GO" id="GO:0016020">
    <property type="term" value="C:membrane"/>
    <property type="evidence" value="ECO:0007669"/>
    <property type="project" value="UniProtKB-SubCell"/>
</dbReference>
<evidence type="ECO:0000313" key="6">
    <source>
        <dbReference type="EMBL" id="MCV7171782.1"/>
    </source>
</evidence>
<dbReference type="PANTHER" id="PTHR34478:SF2">
    <property type="entry name" value="MEMBRANE PROTEIN"/>
    <property type="match status" value="1"/>
</dbReference>
<comment type="similarity">
    <text evidence="2">Belongs to the LemA family.</text>
</comment>
<dbReference type="InterPro" id="IPR007156">
    <property type="entry name" value="MamQ_LemA"/>
</dbReference>
<name>A0A9X3BY38_9MYCO</name>
<sequence length="200" mass="22205">MSWLWWAVLGLVVVVLVSWPIATYNRLVSMQQTVVESWRGIDIELTRRWELVPRLAEVARSYARHEATVLAQLAALRTPARLDDDPSGALQELNDRVIADETRAQDALAGALTGLRALAEAHPDLLASQHYSELMTALRDTDDRIAAARRLYNGNVSRYNAKLRSFPGRVVAGWAGMTTADLWVMADPAHGELPPLGLRD</sequence>
<dbReference type="PANTHER" id="PTHR34478">
    <property type="entry name" value="PROTEIN LEMA"/>
    <property type="match status" value="1"/>
</dbReference>
<proteinExistence type="inferred from homology"/>
<evidence type="ECO:0000256" key="1">
    <source>
        <dbReference type="ARBA" id="ARBA00004167"/>
    </source>
</evidence>
<keyword evidence="3" id="KW-0812">Transmembrane</keyword>
<reference evidence="6" key="2">
    <citation type="journal article" date="2022" name="BMC Genomics">
        <title>Comparative genome analysis of mycobacteria focusing on tRNA and non-coding RNA.</title>
        <authorList>
            <person name="Behra P.R.K."/>
            <person name="Pettersson B.M.F."/>
            <person name="Ramesh M."/>
            <person name="Das S."/>
            <person name="Dasgupta S."/>
            <person name="Kirsebom L.A."/>
        </authorList>
    </citation>
    <scope>NUCLEOTIDE SEQUENCE</scope>
    <source>
        <strain evidence="6">DSM 44615</strain>
    </source>
</reference>